<evidence type="ECO:0000313" key="4">
    <source>
        <dbReference type="Proteomes" id="UP001188597"/>
    </source>
</evidence>
<name>A0AA89AGY7_9ASTE</name>
<dbReference type="Gene3D" id="1.25.40.10">
    <property type="entry name" value="Tetratricopeptide repeat domain"/>
    <property type="match status" value="1"/>
</dbReference>
<dbReference type="EMBL" id="JAVXUP010002439">
    <property type="protein sequence ID" value="KAK3003299.1"/>
    <property type="molecule type" value="Genomic_DNA"/>
</dbReference>
<dbReference type="AlphaFoldDB" id="A0AA89AGY7"/>
<reference evidence="3" key="1">
    <citation type="submission" date="2022-12" db="EMBL/GenBank/DDBJ databases">
        <title>Draft genome assemblies for two species of Escallonia (Escalloniales).</title>
        <authorList>
            <person name="Chanderbali A."/>
            <person name="Dervinis C."/>
            <person name="Anghel I."/>
            <person name="Soltis D."/>
            <person name="Soltis P."/>
            <person name="Zapata F."/>
        </authorList>
    </citation>
    <scope>NUCLEOTIDE SEQUENCE</scope>
    <source>
        <strain evidence="3">UCBG64.0493</strain>
        <tissue evidence="3">Leaf</tissue>
    </source>
</reference>
<sequence>MATSIQYFLLNSTSSSPPHPTFEKAKKNPPLKFSRFSQKPIKGVQHKGIHQDNFKESFIFLSEKLSQQNSPQSCVNEAYSSILELCASRKALSQGQQVHAHFLKSAAAYDEVFLSTKLVFVYGKCGSVLDAEKVFYEISERTIFTWNAMIGAYVTNGEPFRALELFSHGMHDSGVPLDAHTFASVLKACGENTYLSLGTQIHGLLIKLQFGSNVFVTNSLM</sequence>
<accession>A0AA89AGY7</accession>
<proteinExistence type="predicted"/>
<dbReference type="NCBIfam" id="TIGR00756">
    <property type="entry name" value="PPR"/>
    <property type="match status" value="1"/>
</dbReference>
<keyword evidence="1" id="KW-0677">Repeat</keyword>
<dbReference type="PANTHER" id="PTHR24015">
    <property type="entry name" value="OS07G0578800 PROTEIN-RELATED"/>
    <property type="match status" value="1"/>
</dbReference>
<evidence type="ECO:0000256" key="2">
    <source>
        <dbReference type="PROSITE-ProRule" id="PRU00708"/>
    </source>
</evidence>
<gene>
    <name evidence="3" type="ORF">RJ639_018523</name>
</gene>
<dbReference type="GO" id="GO:0009451">
    <property type="term" value="P:RNA modification"/>
    <property type="evidence" value="ECO:0007669"/>
    <property type="project" value="InterPro"/>
</dbReference>
<organism evidence="3 4">
    <name type="scientific">Escallonia herrerae</name>
    <dbReference type="NCBI Taxonomy" id="1293975"/>
    <lineage>
        <taxon>Eukaryota</taxon>
        <taxon>Viridiplantae</taxon>
        <taxon>Streptophyta</taxon>
        <taxon>Embryophyta</taxon>
        <taxon>Tracheophyta</taxon>
        <taxon>Spermatophyta</taxon>
        <taxon>Magnoliopsida</taxon>
        <taxon>eudicotyledons</taxon>
        <taxon>Gunneridae</taxon>
        <taxon>Pentapetalae</taxon>
        <taxon>asterids</taxon>
        <taxon>campanulids</taxon>
        <taxon>Escalloniales</taxon>
        <taxon>Escalloniaceae</taxon>
        <taxon>Escallonia</taxon>
    </lineage>
</organism>
<evidence type="ECO:0008006" key="5">
    <source>
        <dbReference type="Google" id="ProtNLM"/>
    </source>
</evidence>
<dbReference type="Pfam" id="PF13041">
    <property type="entry name" value="PPR_2"/>
    <property type="match status" value="1"/>
</dbReference>
<comment type="caution">
    <text evidence="3">The sequence shown here is derived from an EMBL/GenBank/DDBJ whole genome shotgun (WGS) entry which is preliminary data.</text>
</comment>
<dbReference type="GO" id="GO:0003723">
    <property type="term" value="F:RNA binding"/>
    <property type="evidence" value="ECO:0007669"/>
    <property type="project" value="InterPro"/>
</dbReference>
<feature type="non-terminal residue" evidence="3">
    <location>
        <position position="221"/>
    </location>
</feature>
<evidence type="ECO:0000256" key="1">
    <source>
        <dbReference type="ARBA" id="ARBA00022737"/>
    </source>
</evidence>
<dbReference type="PROSITE" id="PS51375">
    <property type="entry name" value="PPR"/>
    <property type="match status" value="1"/>
</dbReference>
<protein>
    <recommendedName>
        <fullName evidence="5">Pentatricopeptide repeat-containing protein</fullName>
    </recommendedName>
</protein>
<dbReference type="Proteomes" id="UP001188597">
    <property type="component" value="Unassembled WGS sequence"/>
</dbReference>
<evidence type="ECO:0000313" key="3">
    <source>
        <dbReference type="EMBL" id="KAK3003299.1"/>
    </source>
</evidence>
<dbReference type="InterPro" id="IPR011990">
    <property type="entry name" value="TPR-like_helical_dom_sf"/>
</dbReference>
<dbReference type="InterPro" id="IPR046960">
    <property type="entry name" value="PPR_At4g14850-like_plant"/>
</dbReference>
<keyword evidence="4" id="KW-1185">Reference proteome</keyword>
<dbReference type="InterPro" id="IPR002885">
    <property type="entry name" value="PPR_rpt"/>
</dbReference>
<dbReference type="Pfam" id="PF01535">
    <property type="entry name" value="PPR"/>
    <property type="match status" value="1"/>
</dbReference>
<feature type="repeat" description="PPR" evidence="2">
    <location>
        <begin position="142"/>
        <end position="177"/>
    </location>
</feature>